<dbReference type="EMBL" id="ARXV01000012">
    <property type="protein sequence ID" value="KGD63952.1"/>
    <property type="molecule type" value="Genomic_DNA"/>
</dbReference>
<dbReference type="Proteomes" id="UP000029444">
    <property type="component" value="Unassembled WGS sequence"/>
</dbReference>
<keyword evidence="3" id="KW-1185">Reference proteome</keyword>
<dbReference type="Gene3D" id="3.30.450.40">
    <property type="match status" value="1"/>
</dbReference>
<dbReference type="AlphaFoldDB" id="A0A095SHC8"/>
<dbReference type="Gene3D" id="3.30.70.270">
    <property type="match status" value="1"/>
</dbReference>
<feature type="domain" description="GAF" evidence="1">
    <location>
        <begin position="14"/>
        <end position="161"/>
    </location>
</feature>
<evidence type="ECO:0000313" key="3">
    <source>
        <dbReference type="Proteomes" id="UP000029444"/>
    </source>
</evidence>
<reference evidence="2 3" key="1">
    <citation type="submission" date="2012-09" db="EMBL/GenBank/DDBJ databases">
        <title>Genome Sequence of alkane-degrading Bacterium Alcanivorax sp. 19-m-6.</title>
        <authorList>
            <person name="Lai Q."/>
            <person name="Shao Z."/>
        </authorList>
    </citation>
    <scope>NUCLEOTIDE SEQUENCE [LARGE SCALE GENOMIC DNA]</scope>
    <source>
        <strain evidence="2 3">19-m-6</strain>
    </source>
</reference>
<dbReference type="InterPro" id="IPR043128">
    <property type="entry name" value="Rev_trsase/Diguanyl_cyclase"/>
</dbReference>
<dbReference type="eggNOG" id="COG2199">
    <property type="taxonomic scope" value="Bacteria"/>
</dbReference>
<proteinExistence type="predicted"/>
<dbReference type="SMART" id="SM00065">
    <property type="entry name" value="GAF"/>
    <property type="match status" value="1"/>
</dbReference>
<dbReference type="InterPro" id="IPR000160">
    <property type="entry name" value="GGDEF_dom"/>
</dbReference>
<accession>A0A095SHC8</accession>
<dbReference type="InterPro" id="IPR029016">
    <property type="entry name" value="GAF-like_dom_sf"/>
</dbReference>
<dbReference type="OrthoDB" id="9812358at2"/>
<dbReference type="RefSeq" id="WP_081939779.1">
    <property type="nucleotide sequence ID" value="NZ_ARXV01000012.1"/>
</dbReference>
<comment type="caution">
    <text evidence="2">The sequence shown here is derived from an EMBL/GenBank/DDBJ whole genome shotgun (WGS) entry which is preliminary data.</text>
</comment>
<protein>
    <recommendedName>
        <fullName evidence="1">GAF domain-containing protein</fullName>
    </recommendedName>
</protein>
<dbReference type="Pfam" id="PF01590">
    <property type="entry name" value="GAF"/>
    <property type="match status" value="1"/>
</dbReference>
<dbReference type="SUPFAM" id="SSF55073">
    <property type="entry name" value="Nucleotide cyclase"/>
    <property type="match status" value="1"/>
</dbReference>
<dbReference type="SUPFAM" id="SSF55781">
    <property type="entry name" value="GAF domain-like"/>
    <property type="match status" value="1"/>
</dbReference>
<evidence type="ECO:0000313" key="2">
    <source>
        <dbReference type="EMBL" id="KGD63952.1"/>
    </source>
</evidence>
<sequence length="284" mass="32283">MSASRSAPPLHYSSSQALLDAHLQHLQKRYGLALWMITRLRENNLHLLRVSDKHYGLEPGHRIEWERSYCIRMVEKGAPRIVTDTREEPVYQNAEVNHELSIGAYIGFPLLDSQQQLFGTLCALDPDPQPESLGTHRAELEHEAAVISYTLEHALREAQQQRLTTFIEHPDRCEDTDLPGERGWRDMFQQEQENCRNFGGESSVLYLQAAEEADSLTIADSLAALLRDQDSVAHLGNNHFGILLTDTSMPQASRVGDRIRDALNAKRMLVRLRQETLSLSPEPR</sequence>
<dbReference type="PANTHER" id="PTHR43102:SF2">
    <property type="entry name" value="GAF DOMAIN-CONTAINING PROTEIN"/>
    <property type="match status" value="1"/>
</dbReference>
<dbReference type="PANTHER" id="PTHR43102">
    <property type="entry name" value="SLR1143 PROTEIN"/>
    <property type="match status" value="1"/>
</dbReference>
<evidence type="ECO:0000259" key="1">
    <source>
        <dbReference type="SMART" id="SM00065"/>
    </source>
</evidence>
<dbReference type="InterPro" id="IPR003018">
    <property type="entry name" value="GAF"/>
</dbReference>
<dbReference type="STRING" id="1177154.Y5S_02720"/>
<organism evidence="2 3">
    <name type="scientific">Alcanivorax nanhaiticus</name>
    <dbReference type="NCBI Taxonomy" id="1177154"/>
    <lineage>
        <taxon>Bacteria</taxon>
        <taxon>Pseudomonadati</taxon>
        <taxon>Pseudomonadota</taxon>
        <taxon>Gammaproteobacteria</taxon>
        <taxon>Oceanospirillales</taxon>
        <taxon>Alcanivoracaceae</taxon>
        <taxon>Alcanivorax</taxon>
    </lineage>
</organism>
<dbReference type="Pfam" id="PF00990">
    <property type="entry name" value="GGDEF"/>
    <property type="match status" value="1"/>
</dbReference>
<dbReference type="InterPro" id="IPR029787">
    <property type="entry name" value="Nucleotide_cyclase"/>
</dbReference>
<gene>
    <name evidence="2" type="ORF">Y5S_02720</name>
</gene>
<name>A0A095SHC8_9GAMM</name>
<dbReference type="PATRIC" id="fig|1177154.3.peg.2752"/>